<keyword evidence="4 5" id="KW-0472">Membrane</keyword>
<evidence type="ECO:0000256" key="4">
    <source>
        <dbReference type="ARBA" id="ARBA00023136"/>
    </source>
</evidence>
<feature type="transmembrane region" description="Helical" evidence="5">
    <location>
        <begin position="481"/>
        <end position="500"/>
    </location>
</feature>
<reference evidence="6" key="1">
    <citation type="submission" date="2023-11" db="EMBL/GenBank/DDBJ databases">
        <title>The genome sequences of three competitors of mushroom-forming fungi.</title>
        <authorList>
            <person name="Beijen E."/>
            <person name="Ohm R.A."/>
        </authorList>
    </citation>
    <scope>NUCLEOTIDE SEQUENCE</scope>
    <source>
        <strain evidence="6">CBS 100526</strain>
    </source>
</reference>
<dbReference type="InterPro" id="IPR023375">
    <property type="entry name" value="ADC_dom_sf"/>
</dbReference>
<evidence type="ECO:0000256" key="1">
    <source>
        <dbReference type="ARBA" id="ARBA00004141"/>
    </source>
</evidence>
<evidence type="ECO:0000256" key="3">
    <source>
        <dbReference type="ARBA" id="ARBA00022989"/>
    </source>
</evidence>
<dbReference type="Proteomes" id="UP001273209">
    <property type="component" value="Unassembled WGS sequence"/>
</dbReference>
<sequence length="842" mass="94051">MNPSVVRNKSTNEAHQVAAVKYAKRVSEFANLPDGRGANHEILRRFLERLLSHASSSLNLSRHDERFALAYTFDKDDDEKLQKTWTLSCAIEYESCFDFANKTGSETSKSLGRLLFLRGFPSAEWLSLIGAKYKVDSEFFMRFLHFKPAKENAVNYSLPALPAATWNILELPIITIGERKVFPGFIHQVEIDKMRMEARLKLQEHHELLRGHEIIVASSVVRDVAIIDHNSFALEQCIWICLQPLTRKTAEDSQWTLLVWTDAGRTPSIKSILDLRVLPEAFQNNASSLAPVIDYKPGTGLAAHQYNSHGHLHSIGGAEAASQLCVGYGRTLYTDIMAKDPLYALTEVFNLTTASVNQYLNLVEHKLAGFTDDEHYDNFDMLSNLRYIKDILYRQQRQLDQVNAWLKLYQLHGGTGWRTTRQEDPKAAQALTSVVQRYEYLQIRVKTLQAQCQDAISSLMNSINLKEIKNSYEQSKRIGKLTFLAFAFAPLSFTTSFFAMNIGLENLSLKTWFAATIVLFMIISHTASVTTKCITQLKFSENTCGVRYQGSIGGSHLDLGQWILRSPRQDALSCPRPDGLSDAVSTTATVRFRTSATLLRNMSPSTAYSFTKTDTVAEASFTFQSIQNLSWLGGRGYELVMFQVHGVQHRSKDGVIRHGTYIPIVLENLTDPIISGREDLGWPKLYSEIKFKNDTDLGGNLDVELSWGGVKWAFFSWGRLNANDAPRSSHTAGINGVNSGNLANGSGAGEEPVLSFCSSSDDALGAADADYDVLIHSTKPKVLMSQQASAAGLQILERTKKQLPTLHHVVNRLSELPILSIVDASVKEMLGQDQFMGAKRIE</sequence>
<dbReference type="GO" id="GO:0016020">
    <property type="term" value="C:membrane"/>
    <property type="evidence" value="ECO:0007669"/>
    <property type="project" value="UniProtKB-SubCell"/>
</dbReference>
<dbReference type="SUPFAM" id="SSF144083">
    <property type="entry name" value="Magnesium transport protein CorA, transmembrane region"/>
    <property type="match status" value="1"/>
</dbReference>
<dbReference type="Gene3D" id="1.20.58.340">
    <property type="entry name" value="Magnesium transport protein CorA, transmembrane region"/>
    <property type="match status" value="1"/>
</dbReference>
<dbReference type="AlphaFoldDB" id="A0AAE1J3C6"/>
<dbReference type="InterPro" id="IPR010451">
    <property type="entry name" value="Acetoacetate_decarboxylase"/>
</dbReference>
<evidence type="ECO:0000313" key="7">
    <source>
        <dbReference type="Proteomes" id="UP001273209"/>
    </source>
</evidence>
<proteinExistence type="predicted"/>
<protein>
    <submittedName>
        <fullName evidence="6">Uncharacterized protein</fullName>
    </submittedName>
</protein>
<dbReference type="Pfam" id="PF01544">
    <property type="entry name" value="CorA"/>
    <property type="match status" value="1"/>
</dbReference>
<dbReference type="InterPro" id="IPR045863">
    <property type="entry name" value="CorA_TM1_TM2"/>
</dbReference>
<dbReference type="InterPro" id="IPR002523">
    <property type="entry name" value="MgTranspt_CorA/ZnTranspt_ZntB"/>
</dbReference>
<accession>A0AAE1J3C6</accession>
<dbReference type="GO" id="GO:0016829">
    <property type="term" value="F:lyase activity"/>
    <property type="evidence" value="ECO:0007669"/>
    <property type="project" value="InterPro"/>
</dbReference>
<evidence type="ECO:0000313" key="6">
    <source>
        <dbReference type="EMBL" id="KAK4065039.1"/>
    </source>
</evidence>
<organism evidence="6 7">
    <name type="scientific">Trichoderma aggressivum f. europaeum</name>
    <dbReference type="NCBI Taxonomy" id="173218"/>
    <lineage>
        <taxon>Eukaryota</taxon>
        <taxon>Fungi</taxon>
        <taxon>Dikarya</taxon>
        <taxon>Ascomycota</taxon>
        <taxon>Pezizomycotina</taxon>
        <taxon>Sordariomycetes</taxon>
        <taxon>Hypocreomycetidae</taxon>
        <taxon>Hypocreales</taxon>
        <taxon>Hypocreaceae</taxon>
        <taxon>Trichoderma</taxon>
    </lineage>
</organism>
<dbReference type="SUPFAM" id="SSF160104">
    <property type="entry name" value="Acetoacetate decarboxylase-like"/>
    <property type="match status" value="1"/>
</dbReference>
<dbReference type="GO" id="GO:0046873">
    <property type="term" value="F:metal ion transmembrane transporter activity"/>
    <property type="evidence" value="ECO:0007669"/>
    <property type="project" value="InterPro"/>
</dbReference>
<dbReference type="Pfam" id="PF06314">
    <property type="entry name" value="ADC"/>
    <property type="match status" value="1"/>
</dbReference>
<gene>
    <name evidence="6" type="ORF">Triagg1_8675</name>
</gene>
<comment type="caution">
    <text evidence="6">The sequence shown here is derived from an EMBL/GenBank/DDBJ whole genome shotgun (WGS) entry which is preliminary data.</text>
</comment>
<keyword evidence="3 5" id="KW-1133">Transmembrane helix</keyword>
<name>A0AAE1J3C6_9HYPO</name>
<keyword evidence="2 5" id="KW-0812">Transmembrane</keyword>
<comment type="subcellular location">
    <subcellularLocation>
        <location evidence="1">Membrane</location>
        <topology evidence="1">Multi-pass membrane protein</topology>
    </subcellularLocation>
</comment>
<evidence type="ECO:0000256" key="2">
    <source>
        <dbReference type="ARBA" id="ARBA00022692"/>
    </source>
</evidence>
<keyword evidence="7" id="KW-1185">Reference proteome</keyword>
<dbReference type="Gene3D" id="2.40.400.10">
    <property type="entry name" value="Acetoacetate decarboxylase-like"/>
    <property type="match status" value="1"/>
</dbReference>
<feature type="transmembrane region" description="Helical" evidence="5">
    <location>
        <begin position="512"/>
        <end position="530"/>
    </location>
</feature>
<dbReference type="EMBL" id="JAWRVG010000044">
    <property type="protein sequence ID" value="KAK4065039.1"/>
    <property type="molecule type" value="Genomic_DNA"/>
</dbReference>
<dbReference type="GeneID" id="87923452"/>
<evidence type="ECO:0000256" key="5">
    <source>
        <dbReference type="SAM" id="Phobius"/>
    </source>
</evidence>
<dbReference type="RefSeq" id="XP_062752311.1">
    <property type="nucleotide sequence ID" value="XM_062903547.1"/>
</dbReference>